<organism evidence="1 2">
    <name type="scientific">Citrus sinensis</name>
    <name type="common">Sweet orange</name>
    <name type="synonym">Citrus aurantium var. sinensis</name>
    <dbReference type="NCBI Taxonomy" id="2711"/>
    <lineage>
        <taxon>Eukaryota</taxon>
        <taxon>Viridiplantae</taxon>
        <taxon>Streptophyta</taxon>
        <taxon>Embryophyta</taxon>
        <taxon>Tracheophyta</taxon>
        <taxon>Spermatophyta</taxon>
        <taxon>Magnoliopsida</taxon>
        <taxon>eudicotyledons</taxon>
        <taxon>Gunneridae</taxon>
        <taxon>Pentapetalae</taxon>
        <taxon>rosids</taxon>
        <taxon>malvids</taxon>
        <taxon>Sapindales</taxon>
        <taxon>Rutaceae</taxon>
        <taxon>Aurantioideae</taxon>
        <taxon>Citrus</taxon>
    </lineage>
</organism>
<comment type="caution">
    <text evidence="1">The sequence shown here is derived from an EMBL/GenBank/DDBJ whole genome shotgun (WGS) entry which is preliminary data.</text>
</comment>
<proteinExistence type="predicted"/>
<keyword evidence="2" id="KW-1185">Reference proteome</keyword>
<evidence type="ECO:0000313" key="1">
    <source>
        <dbReference type="EMBL" id="KAH9775085.1"/>
    </source>
</evidence>
<accession>A0ACB8LPG8</accession>
<sequence length="469" mass="52549">MRIGGQFRFRFMHSTTTSYPPIASSIAHVQSKMAMSLALLVSALTLSAIFNPSRALEFPEDFFNYSPNSIPISHISISPSSISPSQSQSPAPTPASVQAPAPESHPLVPALFVIGDSSVDSGTNNFLGTFARADRLPYGRDFDTHQPTGRFCNGRIPVDYLALRLGLPFVPSYLSQTGGVEGMIHGVNYASAGAGIIFSSGSQLGQRISLTQQIQQFTDTYQQFIINMGEDPAAHFISNSVFYISIGINDYIHYYLPNISNVQNVYLPWAFNKFLAHTLKQEIKNLYNMNMRKVVLMGLAPIGCAPHYLWKYNSENGECVEDINNMIMEFNFVMRYMVDELRQELPHIIVIFCDMYEGSMDIIKNHKHYGFNATTDACCGFGKYKGWILCLSPEMACNNASNHIWWDEFHPTDAVNAILADNVWNGLHTEMCYPMNLKELIAPKFRIRVTLSGIPAEDCEKFDILMLYT</sequence>
<name>A0ACB8LPG8_CITSI</name>
<protein>
    <submittedName>
        <fullName evidence="1">Lipase GDSL domain-containing protein</fullName>
    </submittedName>
</protein>
<gene>
    <name evidence="1" type="ORF">KPL71_006295</name>
</gene>
<dbReference type="EMBL" id="CM039172">
    <property type="protein sequence ID" value="KAH9775085.1"/>
    <property type="molecule type" value="Genomic_DNA"/>
</dbReference>
<evidence type="ECO:0000313" key="2">
    <source>
        <dbReference type="Proteomes" id="UP000829398"/>
    </source>
</evidence>
<dbReference type="Proteomes" id="UP000829398">
    <property type="component" value="Chromosome 3"/>
</dbReference>
<reference evidence="2" key="1">
    <citation type="journal article" date="2023" name="Hortic. Res.">
        <title>A chromosome-level phased genome enabling allele-level studies in sweet orange: a case study on citrus Huanglongbing tolerance.</title>
        <authorList>
            <person name="Wu B."/>
            <person name="Yu Q."/>
            <person name="Deng Z."/>
            <person name="Duan Y."/>
            <person name="Luo F."/>
            <person name="Gmitter F. Jr."/>
        </authorList>
    </citation>
    <scope>NUCLEOTIDE SEQUENCE [LARGE SCALE GENOMIC DNA]</scope>
    <source>
        <strain evidence="2">cv. Valencia</strain>
    </source>
</reference>